<evidence type="ECO:0000313" key="2">
    <source>
        <dbReference type="EMBL" id="CAH2255802.1"/>
    </source>
</evidence>
<protein>
    <recommendedName>
        <fullName evidence="4">Envelope protein</fullName>
    </recommendedName>
</protein>
<dbReference type="PANTHER" id="PTHR10424">
    <property type="entry name" value="VIRAL ENVELOPE PROTEIN"/>
    <property type="match status" value="1"/>
</dbReference>
<sequence length="387" mass="43858">MNYGYPFVGVPWSMESLYERVRANKTGFVGFIQNEVSKSGEPAKVHLTYPITSRAVVISNRDQKSPAKIVKPISNAIVIFENNVLYNLCGSETNSAPCTGRLKAFCWKPLLEDILTKCPIKDRIPVITNHVWVNLTSEVEIMDNNYDQNEHLNVTILRWAYFNTQTLTSNLFMLLPYINQPIFDCSDSRVIDIHLPFGVYYLSGSWAVKRLPCNWVETCYLGNIIPALTLHENLPEGRVRNKRKVISSKKDKTERTVKSGEEDRLFAGFVPTWGVIELMYKLNLLGDILDEAFNNTGDAIEKLSAEQEQASAMIMQNRFALDYLLASKGGVCALIKTRCRLKIDNVTGQIHTDVDKLHEVQIKLREVHNTSSGGLNWGFDWSFGLTN</sequence>
<proteinExistence type="predicted"/>
<keyword evidence="3" id="KW-1185">Reference proteome</keyword>
<dbReference type="EMBL" id="OW240913">
    <property type="protein sequence ID" value="CAH2255802.1"/>
    <property type="molecule type" value="Genomic_DNA"/>
</dbReference>
<dbReference type="AlphaFoldDB" id="A0AAD1RIH9"/>
<accession>A0AAD1RIH9</accession>
<dbReference type="Proteomes" id="UP001295444">
    <property type="component" value="Chromosome 02"/>
</dbReference>
<gene>
    <name evidence="2" type="ORF">PECUL_23A004782</name>
</gene>
<evidence type="ECO:0008006" key="4">
    <source>
        <dbReference type="Google" id="ProtNLM"/>
    </source>
</evidence>
<name>A0AAD1RIH9_PELCU</name>
<reference evidence="2" key="1">
    <citation type="submission" date="2022-03" db="EMBL/GenBank/DDBJ databases">
        <authorList>
            <person name="Alioto T."/>
            <person name="Alioto T."/>
            <person name="Gomez Garrido J."/>
        </authorList>
    </citation>
    <scope>NUCLEOTIDE SEQUENCE</scope>
</reference>
<evidence type="ECO:0000313" key="3">
    <source>
        <dbReference type="Proteomes" id="UP001295444"/>
    </source>
</evidence>
<evidence type="ECO:0000256" key="1">
    <source>
        <dbReference type="ARBA" id="ARBA00023157"/>
    </source>
</evidence>
<organism evidence="2 3">
    <name type="scientific">Pelobates cultripes</name>
    <name type="common">Western spadefoot toad</name>
    <dbReference type="NCBI Taxonomy" id="61616"/>
    <lineage>
        <taxon>Eukaryota</taxon>
        <taxon>Metazoa</taxon>
        <taxon>Chordata</taxon>
        <taxon>Craniata</taxon>
        <taxon>Vertebrata</taxon>
        <taxon>Euteleostomi</taxon>
        <taxon>Amphibia</taxon>
        <taxon>Batrachia</taxon>
        <taxon>Anura</taxon>
        <taxon>Pelobatoidea</taxon>
        <taxon>Pelobatidae</taxon>
        <taxon>Pelobates</taxon>
    </lineage>
</organism>
<dbReference type="Gene3D" id="1.10.287.210">
    <property type="match status" value="1"/>
</dbReference>
<dbReference type="Pfam" id="PF00429">
    <property type="entry name" value="TLV_coat"/>
    <property type="match status" value="1"/>
</dbReference>
<dbReference type="InterPro" id="IPR018154">
    <property type="entry name" value="TLV/ENV_coat_polyprotein"/>
</dbReference>
<dbReference type="PANTHER" id="PTHR10424:SF73">
    <property type="entry name" value="ENDOGENOUS RETROVIRUS GROUP FC1 ENV POLYPROTEIN-RELATED"/>
    <property type="match status" value="1"/>
</dbReference>
<keyword evidence="1" id="KW-1015">Disulfide bond</keyword>
<dbReference type="SUPFAM" id="SSF58069">
    <property type="entry name" value="Virus ectodomain"/>
    <property type="match status" value="1"/>
</dbReference>